<sequence length="108" mass="12089">MAGIETRRLTGQTTRDRGERWRWGSVLVLDEEKGEGLFKIASGWRYEGEETGWEGCLTEWLGLSWRNGEGKDWGDEGKDGNDACDGGRWGVRGGKIVRVVGSSKRGER</sequence>
<protein>
    <submittedName>
        <fullName evidence="1">Uncharacterized protein</fullName>
    </submittedName>
</protein>
<dbReference type="AlphaFoldDB" id="A0A2P5W7F2"/>
<dbReference type="Proteomes" id="UP000239757">
    <property type="component" value="Unassembled WGS sequence"/>
</dbReference>
<evidence type="ECO:0000313" key="1">
    <source>
        <dbReference type="EMBL" id="PPR87024.1"/>
    </source>
</evidence>
<evidence type="ECO:0000313" key="2">
    <source>
        <dbReference type="Proteomes" id="UP000239757"/>
    </source>
</evidence>
<dbReference type="EMBL" id="KZ668761">
    <property type="protein sequence ID" value="PPR87024.1"/>
    <property type="molecule type" value="Genomic_DNA"/>
</dbReference>
<reference evidence="1 2" key="1">
    <citation type="submission" date="2015-01" db="EMBL/GenBank/DDBJ databases">
        <title>Genome of allotetraploid Gossypium barbadense reveals genomic plasticity and fiber elongation in cotton evolution.</title>
        <authorList>
            <person name="Chen X."/>
            <person name="Liu X."/>
            <person name="Zhao B."/>
            <person name="Zheng H."/>
            <person name="Hu Y."/>
            <person name="Lu G."/>
            <person name="Yang C."/>
            <person name="Chen J."/>
            <person name="Shan C."/>
            <person name="Zhang L."/>
            <person name="Zhou Y."/>
            <person name="Wang L."/>
            <person name="Guo W."/>
            <person name="Bai Y."/>
            <person name="Ruan J."/>
            <person name="Shangguan X."/>
            <person name="Mao Y."/>
            <person name="Jiang J."/>
            <person name="Zhu Y."/>
            <person name="Lei J."/>
            <person name="Kang H."/>
            <person name="Chen S."/>
            <person name="He X."/>
            <person name="Wang R."/>
            <person name="Wang Y."/>
            <person name="Chen J."/>
            <person name="Wang L."/>
            <person name="Yu S."/>
            <person name="Wang B."/>
            <person name="Wei J."/>
            <person name="Song S."/>
            <person name="Lu X."/>
            <person name="Gao Z."/>
            <person name="Gu W."/>
            <person name="Deng X."/>
            <person name="Ma D."/>
            <person name="Wang S."/>
            <person name="Liang W."/>
            <person name="Fang L."/>
            <person name="Cai C."/>
            <person name="Zhu X."/>
            <person name="Zhou B."/>
            <person name="Zhang Y."/>
            <person name="Chen Z."/>
            <person name="Xu S."/>
            <person name="Zhu R."/>
            <person name="Wang S."/>
            <person name="Zhang T."/>
            <person name="Zhao G."/>
        </authorList>
    </citation>
    <scope>NUCLEOTIDE SEQUENCE [LARGE SCALE GENOMIC DNA]</scope>
    <source>
        <strain evidence="2">cv. Xinhai21</strain>
        <tissue evidence="1">Leaf</tissue>
    </source>
</reference>
<name>A0A2P5W7F2_GOSBA</name>
<organism evidence="1 2">
    <name type="scientific">Gossypium barbadense</name>
    <name type="common">Sea Island cotton</name>
    <name type="synonym">Hibiscus barbadensis</name>
    <dbReference type="NCBI Taxonomy" id="3634"/>
    <lineage>
        <taxon>Eukaryota</taxon>
        <taxon>Viridiplantae</taxon>
        <taxon>Streptophyta</taxon>
        <taxon>Embryophyta</taxon>
        <taxon>Tracheophyta</taxon>
        <taxon>Spermatophyta</taxon>
        <taxon>Magnoliopsida</taxon>
        <taxon>eudicotyledons</taxon>
        <taxon>Gunneridae</taxon>
        <taxon>Pentapetalae</taxon>
        <taxon>rosids</taxon>
        <taxon>malvids</taxon>
        <taxon>Malvales</taxon>
        <taxon>Malvaceae</taxon>
        <taxon>Malvoideae</taxon>
        <taxon>Gossypium</taxon>
    </lineage>
</organism>
<gene>
    <name evidence="1" type="ORF">GOBAR_AA33666</name>
</gene>
<proteinExistence type="predicted"/>
<accession>A0A2P5W7F2</accession>